<proteinExistence type="predicted"/>
<gene>
    <name evidence="1" type="ORF">E5331_12975</name>
</gene>
<evidence type="ECO:0000313" key="2">
    <source>
        <dbReference type="Proteomes" id="UP000306319"/>
    </source>
</evidence>
<evidence type="ECO:0000313" key="1">
    <source>
        <dbReference type="EMBL" id="TGY77745.1"/>
    </source>
</evidence>
<sequence length="1382" mass="156453">MAKIIKSDSSLQKLKLNELPKNNIIRALACLVCPISDYGLRELYQFLDIRVTDRTSDIKYLISNGFLSYYRNSYSYYYASFHILNPEMIFKAIASMSMEELKKSIGIADKISSDYLIKDDVSKEKRFDFVYSLWHYLHGEVNSKEKINDCFPFFNAGYNNPNSYIASIMNSMVESKEMHGYILSCSQNINEKFLDLYIKNLIQMSHSHNPDLSRDLFFELNGRIRHSEEPYLAVLFVIITELMRYGQVDRLIERYSSGNESDDNDDSRIHVKYLKAIKSLHENNTEPIHAVTSRLIEISGSYILNIPQIAFFPMLALLADRNPSIVTFYQKLIKGFDKEDVPIIRAILDWVLKGNIGATRAKRLSETVCNPSTKMLSGYFVKQFNMGNVSPDLQTMLYYSQKYVNESDFNYLKLLYCGAEGKNDDTLKKLENETRMPCMFSSMVKRAEWEKSLDILSLQLNSLSRGGKKTASTSSNSRVAYLISTQTHRIQPVLQTSKNGTTWSKGRNIALKTFYAGSVEGMTEQDKGIIPCIRLEQGWGDYSTIDYYSAIFQLAGHPFLFTDDSKQLKIEITRQDVELSVTTTSKGDFKLSTNLKYPYFVSDDGIYINSDNPLSIIVIKLSKNQITLLNTLLKIKTLPKEAKPKLAETLSALSSQMTVMSDLVVKKNADVKRMKGWPVIVAQLVPDNEMINVTLYAKPLKNNPPYLTPGKGPEFVNGNFNNKAVQARRDFKAETENLEAVKGMLKGLDNSMTGEYSWELDIENTLSLLASIAANGDIACVEWPEGARMTVSRPTLNASAFSFDVKNTNNWFEIEGNVRIDENTVISVAELLRKLRDNNNSRFIQLKGNDYIALSKHLADTLRAISQIAEIDGDKAGMSALNVEFMDDLEKCGVDFKADKNYRSLLKRIEKSETEKVNIPTGINAELRDYQKDGYRWLQRLHLWGAGACLADDMGLGKTLQAICLLHANRNKGASLVVAPTSLLLNWRDEIIRFAPALNVEVINNYSDSGKRREIISNAGKSDVVVISYGLMTNEQESLADRSWNIVALDEAHTIKNRETKMSQAAMTLKADMRLALTGTPLQNRLAEIWNIFRFLNPGLLGSFQSFTDNFINPIEHDSDRRRQRLLKRILSPFLLRRSKTEVLQELPEKTEITVRVELSEREKALYENLRREAEIAVEMGENSAIQALAEITKLRQAACNPRLVDPKLELESSKTHVFMELVASLMGNNHRALVFSQFTSHLALIREALDKAGIEYLYLDGSTPAAQRARLVAQFQNTDVPLFLISLKAGGLGLNLTAADYVIHLDPWWNPAIEDQASDRSHRIGQQNPVTVYRLISADTIEEKILRLHSKKKSLADALLEGTDMSARLTKEEILSLLAEK</sequence>
<dbReference type="Proteomes" id="UP000306319">
    <property type="component" value="Unassembled WGS sequence"/>
</dbReference>
<comment type="caution">
    <text evidence="1">The sequence shown here is derived from an EMBL/GenBank/DDBJ whole genome shotgun (WGS) entry which is preliminary data.</text>
</comment>
<accession>A0AC61RES0</accession>
<reference evidence="1" key="1">
    <citation type="submission" date="2019-04" db="EMBL/GenBank/DDBJ databases">
        <title>Microbes associate with the intestines of laboratory mice.</title>
        <authorList>
            <person name="Navarre W."/>
            <person name="Wong E."/>
            <person name="Huang K."/>
            <person name="Tropini C."/>
            <person name="Ng K."/>
            <person name="Yu B."/>
        </authorList>
    </citation>
    <scope>NUCLEOTIDE SEQUENCE</scope>
    <source>
        <strain evidence="1">NM04_E33</strain>
    </source>
</reference>
<dbReference type="EMBL" id="SRYB01000020">
    <property type="protein sequence ID" value="TGY77745.1"/>
    <property type="molecule type" value="Genomic_DNA"/>
</dbReference>
<name>A0AC61RES0_9BACT</name>
<keyword evidence="2" id="KW-1185">Reference proteome</keyword>
<organism evidence="1 2">
    <name type="scientific">Lepagella muris</name>
    <dbReference type="NCBI Taxonomy" id="3032870"/>
    <lineage>
        <taxon>Bacteria</taxon>
        <taxon>Pseudomonadati</taxon>
        <taxon>Bacteroidota</taxon>
        <taxon>Bacteroidia</taxon>
        <taxon>Bacteroidales</taxon>
        <taxon>Muribaculaceae</taxon>
        <taxon>Lepagella</taxon>
    </lineage>
</organism>
<protein>
    <submittedName>
        <fullName evidence="1">Uncharacterized protein</fullName>
    </submittedName>
</protein>